<feature type="region of interest" description="Disordered" evidence="9">
    <location>
        <begin position="434"/>
        <end position="454"/>
    </location>
</feature>
<evidence type="ECO:0000256" key="6">
    <source>
        <dbReference type="ARBA" id="ARBA00023125"/>
    </source>
</evidence>
<feature type="region of interest" description="Disordered" evidence="9">
    <location>
        <begin position="480"/>
        <end position="501"/>
    </location>
</feature>
<dbReference type="FunFam" id="3.30.160.60:FF:002343">
    <property type="entry name" value="Zinc finger protein 33A"/>
    <property type="match status" value="1"/>
</dbReference>
<dbReference type="FunFam" id="3.30.160.60:FF:000340">
    <property type="entry name" value="zinc finger protein 473 isoform X1"/>
    <property type="match status" value="1"/>
</dbReference>
<feature type="compositionally biased region" description="Low complexity" evidence="9">
    <location>
        <begin position="480"/>
        <end position="493"/>
    </location>
</feature>
<comment type="subcellular location">
    <subcellularLocation>
        <location evidence="1">Nucleus</location>
    </subcellularLocation>
</comment>
<dbReference type="SUPFAM" id="SSF57667">
    <property type="entry name" value="beta-beta-alpha zinc fingers"/>
    <property type="match status" value="3"/>
</dbReference>
<dbReference type="FunFam" id="3.30.160.60:FF:000417">
    <property type="entry name" value="Zinc finger protein"/>
    <property type="match status" value="1"/>
</dbReference>
<dbReference type="Proteomes" id="UP000694569">
    <property type="component" value="Unplaced"/>
</dbReference>
<protein>
    <recommendedName>
        <fullName evidence="10">C2H2-type domain-containing protein</fullName>
    </recommendedName>
</protein>
<evidence type="ECO:0000256" key="4">
    <source>
        <dbReference type="ARBA" id="ARBA00022771"/>
    </source>
</evidence>
<name>A0A8C5MI70_9ANUR</name>
<feature type="domain" description="C2H2-type" evidence="10">
    <location>
        <begin position="509"/>
        <end position="536"/>
    </location>
</feature>
<dbReference type="GO" id="GO:0000981">
    <property type="term" value="F:DNA-binding transcription factor activity, RNA polymerase II-specific"/>
    <property type="evidence" value="ECO:0007669"/>
    <property type="project" value="TreeGrafter"/>
</dbReference>
<dbReference type="OrthoDB" id="6910977at2759"/>
<sequence length="652" mass="74244">MNKDKHQMTKRILDLTLEIIYQLTGEDCMVVKRSRESIAHHSITHGSRGAYKTHWPNTEAPPHSQINERHNGQKILELTNMIMNLLTGKVPIGCEDVTVYLTTEEWEYVERHKDLYKDVMIETHWPNCSPGYGSMGRLPLDAYCTPSYSADHGTNDPNVNANWEVKNIGIKKRWIERWHTGDRSFTKDRYVLNNDIYTSIEHMQARCSSTYYVPPSSGAVRRLADFYTHTEQFQTDYPPANIEEPSPNDEEYPLDLSTRMNHNQKKYPSTDNEETAFGKGRHLVNGYTPRERECLPTCVTGEPATRDVTPFIGFNTHMNYEEPSTIKEIDRMKSWSSPPEDAQSGYPSDVEPVSYDQRHFKDHYPPTEHTQTDQPSNCIKEASTSREEEHIMNKRIPTEQKNQTNQPIDYSCEKVGFTSPPYKIVLLGKYSDSNNNSSTHTSPERTVSNTEPAESCPKCENEVISNGGLPDALTTYNKNNSSCSGSGQTSTSNPTRLQNQSTPMRKKPFICADCGKSFSARSKLKSHLAVHTGEKPFCCSECKKCFVRYSGLICHMKTHSGERPFACAECKMRFALKSTLIKHERIHTGAKPFPCSLCGRCFRSKSNLSVHLRSHAGDRPYQCPECGKYFAAKSSVKTHLGRHDRERRLHTV</sequence>
<dbReference type="InterPro" id="IPR013087">
    <property type="entry name" value="Znf_C2H2_type"/>
</dbReference>
<feature type="compositionally biased region" description="Polar residues" evidence="9">
    <location>
        <begin position="439"/>
        <end position="452"/>
    </location>
</feature>
<reference evidence="11" key="2">
    <citation type="submission" date="2025-09" db="UniProtKB">
        <authorList>
            <consortium name="Ensembl"/>
        </authorList>
    </citation>
    <scope>IDENTIFICATION</scope>
</reference>
<feature type="domain" description="C2H2-type" evidence="10">
    <location>
        <begin position="621"/>
        <end position="648"/>
    </location>
</feature>
<dbReference type="GO" id="GO:0008270">
    <property type="term" value="F:zinc ion binding"/>
    <property type="evidence" value="ECO:0007669"/>
    <property type="project" value="UniProtKB-KW"/>
</dbReference>
<organism evidence="11 12">
    <name type="scientific">Leptobrachium leishanense</name>
    <name type="common">Leishan spiny toad</name>
    <dbReference type="NCBI Taxonomy" id="445787"/>
    <lineage>
        <taxon>Eukaryota</taxon>
        <taxon>Metazoa</taxon>
        <taxon>Chordata</taxon>
        <taxon>Craniata</taxon>
        <taxon>Vertebrata</taxon>
        <taxon>Euteleostomi</taxon>
        <taxon>Amphibia</taxon>
        <taxon>Batrachia</taxon>
        <taxon>Anura</taxon>
        <taxon>Pelobatoidea</taxon>
        <taxon>Megophryidae</taxon>
        <taxon>Leptobrachium</taxon>
    </lineage>
</organism>
<feature type="domain" description="C2H2-type" evidence="10">
    <location>
        <begin position="593"/>
        <end position="620"/>
    </location>
</feature>
<feature type="region of interest" description="Disordered" evidence="9">
    <location>
        <begin position="330"/>
        <end position="406"/>
    </location>
</feature>
<dbReference type="Gene3D" id="3.30.160.60">
    <property type="entry name" value="Classic Zinc Finger"/>
    <property type="match status" value="5"/>
</dbReference>
<keyword evidence="6" id="KW-0238">DNA-binding</keyword>
<dbReference type="FunFam" id="3.30.160.60:FF:001465">
    <property type="entry name" value="Zinc finger protein 560"/>
    <property type="match status" value="1"/>
</dbReference>
<dbReference type="GeneTree" id="ENSGT01150000286944"/>
<dbReference type="PANTHER" id="PTHR24381:SF436">
    <property type="entry name" value="ZINC FINGER PROTEIN 768"/>
    <property type="match status" value="1"/>
</dbReference>
<evidence type="ECO:0000259" key="10">
    <source>
        <dbReference type="PROSITE" id="PS50157"/>
    </source>
</evidence>
<feature type="domain" description="C2H2-type" evidence="10">
    <location>
        <begin position="565"/>
        <end position="592"/>
    </location>
</feature>
<accession>A0A8C5MI70</accession>
<dbReference type="GO" id="GO:0000122">
    <property type="term" value="P:negative regulation of transcription by RNA polymerase II"/>
    <property type="evidence" value="ECO:0007669"/>
    <property type="project" value="UniProtKB-ARBA"/>
</dbReference>
<keyword evidence="3" id="KW-0677">Repeat</keyword>
<dbReference type="GO" id="GO:0000977">
    <property type="term" value="F:RNA polymerase II transcription regulatory region sequence-specific DNA binding"/>
    <property type="evidence" value="ECO:0007669"/>
    <property type="project" value="TreeGrafter"/>
</dbReference>
<keyword evidence="4 8" id="KW-0863">Zinc-finger</keyword>
<dbReference type="Ensembl" id="ENSLLET00000013080.1">
    <property type="protein sequence ID" value="ENSLLEP00000012589.1"/>
    <property type="gene ID" value="ENSLLEG00000007974.1"/>
</dbReference>
<evidence type="ECO:0000256" key="5">
    <source>
        <dbReference type="ARBA" id="ARBA00022833"/>
    </source>
</evidence>
<feature type="domain" description="C2H2-type" evidence="10">
    <location>
        <begin position="537"/>
        <end position="564"/>
    </location>
</feature>
<keyword evidence="2" id="KW-0479">Metal-binding</keyword>
<evidence type="ECO:0000313" key="11">
    <source>
        <dbReference type="Ensembl" id="ENSLLEP00000012589.1"/>
    </source>
</evidence>
<dbReference type="GO" id="GO:0005634">
    <property type="term" value="C:nucleus"/>
    <property type="evidence" value="ECO:0007669"/>
    <property type="project" value="UniProtKB-SubCell"/>
</dbReference>
<dbReference type="Pfam" id="PF01352">
    <property type="entry name" value="KRAB"/>
    <property type="match status" value="1"/>
</dbReference>
<dbReference type="InterPro" id="IPR036236">
    <property type="entry name" value="Znf_C2H2_sf"/>
</dbReference>
<dbReference type="FunFam" id="3.30.160.60:FF:000759">
    <property type="entry name" value="zinc finger protein 16"/>
    <property type="match status" value="1"/>
</dbReference>
<evidence type="ECO:0000256" key="8">
    <source>
        <dbReference type="PROSITE-ProRule" id="PRU00042"/>
    </source>
</evidence>
<feature type="compositionally biased region" description="Polar residues" evidence="9">
    <location>
        <begin position="368"/>
        <end position="377"/>
    </location>
</feature>
<evidence type="ECO:0000256" key="1">
    <source>
        <dbReference type="ARBA" id="ARBA00004123"/>
    </source>
</evidence>
<keyword evidence="7" id="KW-0539">Nucleus</keyword>
<evidence type="ECO:0000256" key="7">
    <source>
        <dbReference type="ARBA" id="ARBA00023242"/>
    </source>
</evidence>
<dbReference type="PROSITE" id="PS50157">
    <property type="entry name" value="ZINC_FINGER_C2H2_2"/>
    <property type="match status" value="5"/>
</dbReference>
<dbReference type="CDD" id="cd07765">
    <property type="entry name" value="KRAB_A-box"/>
    <property type="match status" value="1"/>
</dbReference>
<dbReference type="InterPro" id="IPR001909">
    <property type="entry name" value="KRAB"/>
</dbReference>
<feature type="compositionally biased region" description="Basic and acidic residues" evidence="9">
    <location>
        <begin position="356"/>
        <end position="366"/>
    </location>
</feature>
<reference evidence="11" key="1">
    <citation type="submission" date="2025-08" db="UniProtKB">
        <authorList>
            <consortium name="Ensembl"/>
        </authorList>
    </citation>
    <scope>IDENTIFICATION</scope>
</reference>
<dbReference type="InterPro" id="IPR036051">
    <property type="entry name" value="KRAB_dom_sf"/>
</dbReference>
<dbReference type="Gene3D" id="6.10.140.140">
    <property type="match status" value="1"/>
</dbReference>
<dbReference type="SUPFAM" id="SSF109640">
    <property type="entry name" value="KRAB domain (Kruppel-associated box)"/>
    <property type="match status" value="1"/>
</dbReference>
<dbReference type="PANTHER" id="PTHR24381">
    <property type="entry name" value="ZINC FINGER PROTEIN"/>
    <property type="match status" value="1"/>
</dbReference>
<evidence type="ECO:0000313" key="12">
    <source>
        <dbReference type="Proteomes" id="UP000694569"/>
    </source>
</evidence>
<dbReference type="SMART" id="SM00355">
    <property type="entry name" value="ZnF_C2H2"/>
    <property type="match status" value="5"/>
</dbReference>
<evidence type="ECO:0000256" key="9">
    <source>
        <dbReference type="SAM" id="MobiDB-lite"/>
    </source>
</evidence>
<evidence type="ECO:0000256" key="3">
    <source>
        <dbReference type="ARBA" id="ARBA00022737"/>
    </source>
</evidence>
<proteinExistence type="predicted"/>
<keyword evidence="5" id="KW-0862">Zinc</keyword>
<dbReference type="PROSITE" id="PS00028">
    <property type="entry name" value="ZINC_FINGER_C2H2_1"/>
    <property type="match status" value="5"/>
</dbReference>
<feature type="compositionally biased region" description="Basic and acidic residues" evidence="9">
    <location>
        <begin position="383"/>
        <end position="398"/>
    </location>
</feature>
<evidence type="ECO:0000256" key="2">
    <source>
        <dbReference type="ARBA" id="ARBA00022723"/>
    </source>
</evidence>
<keyword evidence="12" id="KW-1185">Reference proteome</keyword>
<dbReference type="AlphaFoldDB" id="A0A8C5MI70"/>
<dbReference type="Pfam" id="PF00096">
    <property type="entry name" value="zf-C2H2"/>
    <property type="match status" value="4"/>
</dbReference>